<gene>
    <name evidence="7" type="primary">GLRX1</name>
    <name evidence="7" type="ORF">HERIO_1866</name>
</gene>
<dbReference type="OrthoDB" id="418495at2759"/>
<evidence type="ECO:0000313" key="8">
    <source>
        <dbReference type="Proteomes" id="UP000192356"/>
    </source>
</evidence>
<dbReference type="Gene3D" id="3.40.30.10">
    <property type="entry name" value="Glutaredoxin"/>
    <property type="match status" value="1"/>
</dbReference>
<evidence type="ECO:0000259" key="6">
    <source>
        <dbReference type="Pfam" id="PF00462"/>
    </source>
</evidence>
<dbReference type="AlphaFoldDB" id="A0A1X0Q908"/>
<dbReference type="GO" id="GO:0015035">
    <property type="term" value="F:protein-disulfide reductase activity"/>
    <property type="evidence" value="ECO:0007669"/>
    <property type="project" value="TreeGrafter"/>
</dbReference>
<proteinExistence type="inferred from homology"/>
<keyword evidence="5" id="KW-0676">Redox-active center</keyword>
<evidence type="ECO:0000256" key="3">
    <source>
        <dbReference type="ARBA" id="ARBA00022982"/>
    </source>
</evidence>
<dbReference type="InterPro" id="IPR036249">
    <property type="entry name" value="Thioredoxin-like_sf"/>
</dbReference>
<dbReference type="VEuPathDB" id="MicrosporidiaDB:HERIO_1866"/>
<protein>
    <submittedName>
        <fullName evidence="7">GLRX1</fullName>
    </submittedName>
</protein>
<dbReference type="PRINTS" id="PR00160">
    <property type="entry name" value="GLUTAREDOXIN"/>
</dbReference>
<dbReference type="VEuPathDB" id="MicrosporidiaDB:A0H76_1287"/>
<comment type="similarity">
    <text evidence="1">Belongs to the glutaredoxin family.</text>
</comment>
<feature type="domain" description="Glutaredoxin" evidence="6">
    <location>
        <begin position="31"/>
        <end position="88"/>
    </location>
</feature>
<organism evidence="7 8">
    <name type="scientific">Hepatospora eriocheir</name>
    <dbReference type="NCBI Taxonomy" id="1081669"/>
    <lineage>
        <taxon>Eukaryota</taxon>
        <taxon>Fungi</taxon>
        <taxon>Fungi incertae sedis</taxon>
        <taxon>Microsporidia</taxon>
        <taxon>Hepatosporidae</taxon>
        <taxon>Hepatospora</taxon>
    </lineage>
</organism>
<evidence type="ECO:0000256" key="5">
    <source>
        <dbReference type="ARBA" id="ARBA00023284"/>
    </source>
</evidence>
<keyword evidence="4" id="KW-1015">Disulfide bond</keyword>
<dbReference type="CDD" id="cd02066">
    <property type="entry name" value="GRX_family"/>
    <property type="match status" value="1"/>
</dbReference>
<dbReference type="EMBL" id="LVKB01000119">
    <property type="protein sequence ID" value="ORD96175.1"/>
    <property type="molecule type" value="Genomic_DNA"/>
</dbReference>
<accession>A0A1X0Q908</accession>
<evidence type="ECO:0000256" key="1">
    <source>
        <dbReference type="ARBA" id="ARBA00007787"/>
    </source>
</evidence>
<dbReference type="Proteomes" id="UP000192356">
    <property type="component" value="Unassembled WGS sequence"/>
</dbReference>
<dbReference type="PANTHER" id="PTHR46679">
    <property type="match status" value="1"/>
</dbReference>
<evidence type="ECO:0000256" key="4">
    <source>
        <dbReference type="ARBA" id="ARBA00023157"/>
    </source>
</evidence>
<dbReference type="PROSITE" id="PS51354">
    <property type="entry name" value="GLUTAREDOXIN_2"/>
    <property type="match status" value="1"/>
</dbReference>
<sequence>MTKSLLDFNFKKADDYEMIKMKYKDIPITFVVSKKGCIYCTKAFDILNSNGIEYKIYDSVKDKEFSDYVKNVTAHKTFPKIFLKKTFIGGHSELENVNINDFIE</sequence>
<reference evidence="7 8" key="1">
    <citation type="journal article" date="2017" name="Environ. Microbiol.">
        <title>Decay of the glycolytic pathway and adaptation to intranuclear parasitism within Enterocytozoonidae microsporidia.</title>
        <authorList>
            <person name="Wiredu Boakye D."/>
            <person name="Jaroenlak P."/>
            <person name="Prachumwat A."/>
            <person name="Williams T.A."/>
            <person name="Bateman K.S."/>
            <person name="Itsathitphaisarn O."/>
            <person name="Sritunyalucksana K."/>
            <person name="Paszkiewicz K.H."/>
            <person name="Moore K.A."/>
            <person name="Stentiford G.D."/>
            <person name="Williams B.A."/>
        </authorList>
    </citation>
    <scope>NUCLEOTIDE SEQUENCE [LARGE SCALE GENOMIC DNA]</scope>
    <source>
        <strain evidence="7 8">GB1</strain>
    </source>
</reference>
<dbReference type="SUPFAM" id="SSF52833">
    <property type="entry name" value="Thioredoxin-like"/>
    <property type="match status" value="1"/>
</dbReference>
<dbReference type="InterPro" id="IPR014025">
    <property type="entry name" value="Glutaredoxin_subgr"/>
</dbReference>
<dbReference type="PANTHER" id="PTHR46679:SF1">
    <property type="entry name" value="GLUTAREDOXIN-2, MITOCHONDRIAL"/>
    <property type="match status" value="1"/>
</dbReference>
<dbReference type="InterPro" id="IPR002109">
    <property type="entry name" value="Glutaredoxin"/>
</dbReference>
<comment type="caution">
    <text evidence="7">The sequence shown here is derived from an EMBL/GenBank/DDBJ whole genome shotgun (WGS) entry which is preliminary data.</text>
</comment>
<name>A0A1X0Q908_9MICR</name>
<evidence type="ECO:0000256" key="2">
    <source>
        <dbReference type="ARBA" id="ARBA00022448"/>
    </source>
</evidence>
<evidence type="ECO:0000313" key="7">
    <source>
        <dbReference type="EMBL" id="ORD96175.1"/>
    </source>
</evidence>
<dbReference type="Pfam" id="PF00462">
    <property type="entry name" value="Glutaredoxin"/>
    <property type="match status" value="1"/>
</dbReference>
<keyword evidence="8" id="KW-1185">Reference proteome</keyword>
<keyword evidence="3" id="KW-0249">Electron transport</keyword>
<keyword evidence="2" id="KW-0813">Transport</keyword>